<dbReference type="Gene3D" id="2.70.40.10">
    <property type="match status" value="1"/>
</dbReference>
<dbReference type="SUPFAM" id="SSF51283">
    <property type="entry name" value="dUTPase-like"/>
    <property type="match status" value="1"/>
</dbReference>
<dbReference type="EMBL" id="MN739061">
    <property type="protein sequence ID" value="QHS86767.1"/>
    <property type="molecule type" value="Genomic_DNA"/>
</dbReference>
<protein>
    <recommendedName>
        <fullName evidence="2">dUTP diphosphatase</fullName>
        <ecNumber evidence="2">3.6.1.23</ecNumber>
    </recommendedName>
</protein>
<evidence type="ECO:0000256" key="2">
    <source>
        <dbReference type="ARBA" id="ARBA00012379"/>
    </source>
</evidence>
<dbReference type="CDD" id="cd07557">
    <property type="entry name" value="trimeric_dUTPase"/>
    <property type="match status" value="1"/>
</dbReference>
<organism evidence="6">
    <name type="scientific">viral metagenome</name>
    <dbReference type="NCBI Taxonomy" id="1070528"/>
    <lineage>
        <taxon>unclassified sequences</taxon>
        <taxon>metagenomes</taxon>
        <taxon>organismal metagenomes</taxon>
    </lineage>
</organism>
<dbReference type="GO" id="GO:0046081">
    <property type="term" value="P:dUTP catabolic process"/>
    <property type="evidence" value="ECO:0007669"/>
    <property type="project" value="InterPro"/>
</dbReference>
<dbReference type="PANTHER" id="PTHR11241">
    <property type="entry name" value="DEOXYURIDINE 5'-TRIPHOSPHATE NUCLEOTIDOHYDROLASE"/>
    <property type="match status" value="1"/>
</dbReference>
<feature type="domain" description="dUTPase-like" evidence="5">
    <location>
        <begin position="48"/>
        <end position="126"/>
    </location>
</feature>
<comment type="similarity">
    <text evidence="1">Belongs to the dUTPase family.</text>
</comment>
<evidence type="ECO:0000313" key="6">
    <source>
        <dbReference type="EMBL" id="QHS86767.1"/>
    </source>
</evidence>
<dbReference type="AlphaFoldDB" id="A0A6C0B3H2"/>
<dbReference type="PANTHER" id="PTHR11241:SF0">
    <property type="entry name" value="DEOXYURIDINE 5'-TRIPHOSPHATE NUCLEOTIDOHYDROLASE"/>
    <property type="match status" value="1"/>
</dbReference>
<dbReference type="EC" id="3.6.1.23" evidence="2"/>
<evidence type="ECO:0000259" key="5">
    <source>
        <dbReference type="Pfam" id="PF00692"/>
    </source>
</evidence>
<evidence type="ECO:0000256" key="4">
    <source>
        <dbReference type="ARBA" id="ARBA00023080"/>
    </source>
</evidence>
<dbReference type="GO" id="GO:0004170">
    <property type="term" value="F:dUTP diphosphatase activity"/>
    <property type="evidence" value="ECO:0007669"/>
    <property type="project" value="UniProtKB-EC"/>
</dbReference>
<keyword evidence="3" id="KW-0378">Hydrolase</keyword>
<dbReference type="InterPro" id="IPR036157">
    <property type="entry name" value="dUTPase-like_sf"/>
</dbReference>
<dbReference type="Pfam" id="PF00692">
    <property type="entry name" value="dUTPase"/>
    <property type="match status" value="1"/>
</dbReference>
<reference evidence="6" key="1">
    <citation type="journal article" date="2020" name="Nature">
        <title>Giant virus diversity and host interactions through global metagenomics.</title>
        <authorList>
            <person name="Schulz F."/>
            <person name="Roux S."/>
            <person name="Paez-Espino D."/>
            <person name="Jungbluth S."/>
            <person name="Walsh D.A."/>
            <person name="Denef V.J."/>
            <person name="McMahon K.D."/>
            <person name="Konstantinidis K.T."/>
            <person name="Eloe-Fadrosh E.A."/>
            <person name="Kyrpides N.C."/>
            <person name="Woyke T."/>
        </authorList>
    </citation>
    <scope>NUCLEOTIDE SEQUENCE</scope>
    <source>
        <strain evidence="6">GVMAG-M-3300009422-16</strain>
    </source>
</reference>
<dbReference type="GO" id="GO:0000287">
    <property type="term" value="F:magnesium ion binding"/>
    <property type="evidence" value="ECO:0007669"/>
    <property type="project" value="InterPro"/>
</dbReference>
<dbReference type="GO" id="GO:0006226">
    <property type="term" value="P:dUMP biosynthetic process"/>
    <property type="evidence" value="ECO:0007669"/>
    <property type="project" value="InterPro"/>
</dbReference>
<dbReference type="InterPro" id="IPR033704">
    <property type="entry name" value="dUTPase_trimeric"/>
</dbReference>
<dbReference type="InterPro" id="IPR029054">
    <property type="entry name" value="dUTPase-like"/>
</dbReference>
<accession>A0A6C0B3H2</accession>
<keyword evidence="4" id="KW-0546">Nucleotide metabolism</keyword>
<sequence>MSTSKYCLEIHTNSSSIKQAIIERALKDGKTVDGYARGWYNDISPGPDSGIDMFCESDETILPGETTLVGLGVKCRMVDTTNSNVTVGYYMYPRSSIYKTPLRLVNSVGIIDKDYRGELKAPLQNNPNIAKYLVDFTAGVDVVKKYTYSVESCSRLVQICAPDLSPISIKFVDGLDETSRDEGGFGSTGV</sequence>
<evidence type="ECO:0000256" key="1">
    <source>
        <dbReference type="ARBA" id="ARBA00006581"/>
    </source>
</evidence>
<evidence type="ECO:0000256" key="3">
    <source>
        <dbReference type="ARBA" id="ARBA00022801"/>
    </source>
</evidence>
<dbReference type="InterPro" id="IPR008181">
    <property type="entry name" value="dUTPase"/>
</dbReference>
<proteinExistence type="inferred from homology"/>
<name>A0A6C0B3H2_9ZZZZ</name>